<keyword evidence="7" id="KW-0603">Photosystem I</keyword>
<evidence type="ECO:0000256" key="7">
    <source>
        <dbReference type="RuleBase" id="RU363080"/>
    </source>
</evidence>
<feature type="binding site" description="axial binding residue" evidence="6">
    <location>
        <position position="138"/>
    </location>
    <ligand>
        <name>chlorophyll b</name>
        <dbReference type="ChEBI" id="CHEBI:61721"/>
        <label>1</label>
    </ligand>
    <ligandPart>
        <name>Mg</name>
        <dbReference type="ChEBI" id="CHEBI:25107"/>
    </ligandPart>
</feature>
<gene>
    <name evidence="8" type="primary">LHCA1</name>
    <name evidence="8" type="ORF">MICPUN_104693</name>
</gene>
<name>C1FD84_MICCC</name>
<feature type="binding site" evidence="6">
    <location>
        <position position="180"/>
    </location>
    <ligand>
        <name>chlorophyll a</name>
        <dbReference type="ChEBI" id="CHEBI:58416"/>
        <label>1</label>
    </ligand>
</feature>
<dbReference type="Pfam" id="PF00504">
    <property type="entry name" value="Chloroa_b-bind"/>
    <property type="match status" value="1"/>
</dbReference>
<dbReference type="InterPro" id="IPR022796">
    <property type="entry name" value="Chloroa_b-bind"/>
</dbReference>
<dbReference type="OMA" id="MTSDWMP"/>
<keyword evidence="9" id="KW-1185">Reference proteome</keyword>
<dbReference type="SUPFAM" id="SSF103511">
    <property type="entry name" value="Chlorophyll a-b binding protein"/>
    <property type="match status" value="1"/>
</dbReference>
<feature type="binding site" evidence="6">
    <location>
        <position position="83"/>
    </location>
    <ligand>
        <name>chlorophyll a</name>
        <dbReference type="ChEBI" id="CHEBI:58416"/>
        <label>1</label>
    </ligand>
</feature>
<dbReference type="GO" id="GO:0009522">
    <property type="term" value="C:photosystem I"/>
    <property type="evidence" value="ECO:0007669"/>
    <property type="project" value="UniProtKB-KW"/>
</dbReference>
<evidence type="ECO:0000313" key="9">
    <source>
        <dbReference type="Proteomes" id="UP000002009"/>
    </source>
</evidence>
<feature type="binding site" evidence="6">
    <location>
        <position position="174"/>
    </location>
    <ligand>
        <name>chlorophyll a</name>
        <dbReference type="ChEBI" id="CHEBI:58416"/>
        <label>1</label>
    </ligand>
</feature>
<feature type="binding site" evidence="6">
    <location>
        <position position="115"/>
    </location>
    <ligand>
        <name>chlorophyll a</name>
        <dbReference type="ChEBI" id="CHEBI:58416"/>
        <label>1</label>
    </ligand>
</feature>
<sequence>MATFISHNPIVARASLFAGRRLATQTTNGTSKVSMRATWMPGSAPPSYLDGSMPCDYGFDPLGLGKEPDNLARFQEAELIHARWAMLGVSGAAGAEIITGINWVEAPVQSQQTYLGNTIPFPLPAIAAIEVFVMAYVESKRGSETDRSKRMYPGGAFDPAGFSKGADFEKLKRKELANGRVAMLAFAGIIGEAQANNLEGPVAALARHLADPWHVNAATNVAAVPYL</sequence>
<dbReference type="Gene3D" id="1.10.3460.10">
    <property type="entry name" value="Chlorophyll a/b binding protein domain"/>
    <property type="match status" value="1"/>
</dbReference>
<proteinExistence type="inferred from homology"/>
<dbReference type="AlphaFoldDB" id="C1FD84"/>
<keyword evidence="2 7" id="KW-0150">Chloroplast</keyword>
<dbReference type="OrthoDB" id="423598at2759"/>
<evidence type="ECO:0000256" key="1">
    <source>
        <dbReference type="ARBA" id="ARBA00022494"/>
    </source>
</evidence>
<evidence type="ECO:0000256" key="4">
    <source>
        <dbReference type="ARBA" id="ARBA00022640"/>
    </source>
</evidence>
<keyword evidence="4 7" id="KW-0934">Plastid</keyword>
<keyword evidence="1 6" id="KW-0148">Chlorophyll</keyword>
<evidence type="ECO:0000256" key="5">
    <source>
        <dbReference type="ARBA" id="ARBA00022991"/>
    </source>
</evidence>
<keyword evidence="7" id="KW-0793">Thylakoid</keyword>
<feature type="binding site" evidence="6">
    <location>
        <position position="78"/>
    </location>
    <ligand>
        <name>chlorophyll a</name>
        <dbReference type="ChEBI" id="CHEBI:58416"/>
        <label>1</label>
    </ligand>
</feature>
<dbReference type="eggNOG" id="ENOG502QTYF">
    <property type="taxonomic scope" value="Eukaryota"/>
</dbReference>
<dbReference type="GO" id="GO:0009535">
    <property type="term" value="C:chloroplast thylakoid membrane"/>
    <property type="evidence" value="ECO:0007669"/>
    <property type="project" value="UniProtKB-SubCell"/>
</dbReference>
<dbReference type="FunCoup" id="C1FD84">
    <property type="interactions" value="493"/>
</dbReference>
<dbReference type="GO" id="GO:0016168">
    <property type="term" value="F:chlorophyll binding"/>
    <property type="evidence" value="ECO:0007669"/>
    <property type="project" value="UniProtKB-KW"/>
</dbReference>
<feature type="binding site" evidence="6">
    <location>
        <position position="178"/>
    </location>
    <ligand>
        <name>chlorophyll a</name>
        <dbReference type="ChEBI" id="CHEBI:58416"/>
        <label>1</label>
    </ligand>
</feature>
<comment type="function">
    <text evidence="7">The light-harvesting complex (LHC) functions as a light receptor, it captures and delivers excitation energy to photosystems with which it is closely associated.</text>
</comment>
<comment type="subcellular location">
    <subcellularLocation>
        <location evidence="7">Plastid</location>
        <location evidence="7">Chloroplast thylakoid membrane</location>
    </subcellularLocation>
</comment>
<reference evidence="8 9" key="1">
    <citation type="journal article" date="2009" name="Science">
        <title>Green evolution and dynamic adaptations revealed by genomes of the marine picoeukaryotes Micromonas.</title>
        <authorList>
            <person name="Worden A.Z."/>
            <person name="Lee J.H."/>
            <person name="Mock T."/>
            <person name="Rouze P."/>
            <person name="Simmons M.P."/>
            <person name="Aerts A.L."/>
            <person name="Allen A.E."/>
            <person name="Cuvelier M.L."/>
            <person name="Derelle E."/>
            <person name="Everett M.V."/>
            <person name="Foulon E."/>
            <person name="Grimwood J."/>
            <person name="Gundlach H."/>
            <person name="Henrissat B."/>
            <person name="Napoli C."/>
            <person name="McDonald S.M."/>
            <person name="Parker M.S."/>
            <person name="Rombauts S."/>
            <person name="Salamov A."/>
            <person name="Von Dassow P."/>
            <person name="Badger J.H."/>
            <person name="Coutinho P.M."/>
            <person name="Demir E."/>
            <person name="Dubchak I."/>
            <person name="Gentemann C."/>
            <person name="Eikrem W."/>
            <person name="Gready J.E."/>
            <person name="John U."/>
            <person name="Lanier W."/>
            <person name="Lindquist E.A."/>
            <person name="Lucas S."/>
            <person name="Mayer K.F."/>
            <person name="Moreau H."/>
            <person name="Not F."/>
            <person name="Otillar R."/>
            <person name="Panaud O."/>
            <person name="Pangilinan J."/>
            <person name="Paulsen I."/>
            <person name="Piegu B."/>
            <person name="Poliakov A."/>
            <person name="Robbens S."/>
            <person name="Schmutz J."/>
            <person name="Toulza E."/>
            <person name="Wyss T."/>
            <person name="Zelensky A."/>
            <person name="Zhou K."/>
            <person name="Armbrust E.V."/>
            <person name="Bhattacharya D."/>
            <person name="Goodenough U.W."/>
            <person name="Van de Peer Y."/>
            <person name="Grigoriev I.V."/>
        </authorList>
    </citation>
    <scope>NUCLEOTIDE SEQUENCE [LARGE SCALE GENOMIC DNA]</scope>
    <source>
        <strain evidence="9">RCC299 / NOUM17</strain>
    </source>
</reference>
<keyword evidence="5 7" id="KW-0157">Chromophore</keyword>
<dbReference type="InterPro" id="IPR001344">
    <property type="entry name" value="Chloro_AB-bd_pln"/>
</dbReference>
<comment type="similarity">
    <text evidence="7">Belongs to the light-harvesting chlorophyll a/b-binding (LHC) protein family.</text>
</comment>
<protein>
    <recommendedName>
        <fullName evidence="7">Chlorophyll a-b binding protein, chloroplastic</fullName>
    </recommendedName>
</protein>
<dbReference type="RefSeq" id="XP_002507089.1">
    <property type="nucleotide sequence ID" value="XM_002507043.1"/>
</dbReference>
<feature type="binding site" evidence="6">
    <location>
        <position position="208"/>
    </location>
    <ligand>
        <name>chlorophyll a</name>
        <dbReference type="ChEBI" id="CHEBI:58416"/>
        <label>1</label>
    </ligand>
</feature>
<accession>C1FD84</accession>
<dbReference type="GeneID" id="8250407"/>
<organism evidence="8 9">
    <name type="scientific">Micromonas commoda (strain RCC299 / NOUM17 / CCMP2709)</name>
    <name type="common">Picoplanktonic green alga</name>
    <dbReference type="NCBI Taxonomy" id="296587"/>
    <lineage>
        <taxon>Eukaryota</taxon>
        <taxon>Viridiplantae</taxon>
        <taxon>Chlorophyta</taxon>
        <taxon>Mamiellophyceae</taxon>
        <taxon>Mamiellales</taxon>
        <taxon>Mamiellaceae</taxon>
        <taxon>Micromonas</taxon>
    </lineage>
</organism>
<dbReference type="GO" id="GO:0009523">
    <property type="term" value="C:photosystem II"/>
    <property type="evidence" value="ECO:0007669"/>
    <property type="project" value="UniProtKB-KW"/>
</dbReference>
<evidence type="ECO:0000256" key="6">
    <source>
        <dbReference type="PIRSR" id="PIRSR601344-1"/>
    </source>
</evidence>
<feature type="binding site" description="axial binding residue" evidence="6">
    <location>
        <position position="217"/>
    </location>
    <ligand>
        <name>chlorophyll a</name>
        <dbReference type="ChEBI" id="CHEBI:58416"/>
        <label>3</label>
    </ligand>
    <ligandPart>
        <name>Mg</name>
        <dbReference type="ChEBI" id="CHEBI:25107"/>
    </ligandPart>
</feature>
<keyword evidence="3 7" id="KW-0602">Photosynthesis</keyword>
<dbReference type="Proteomes" id="UP000002009">
    <property type="component" value="Chromosome 1"/>
</dbReference>
<keyword evidence="7" id="KW-0604">Photosystem II</keyword>
<dbReference type="STRING" id="296587.C1FD84"/>
<evidence type="ECO:0000256" key="2">
    <source>
        <dbReference type="ARBA" id="ARBA00022528"/>
    </source>
</evidence>
<dbReference type="EMBL" id="CP001574">
    <property type="protein sequence ID" value="ACO68347.1"/>
    <property type="molecule type" value="Genomic_DNA"/>
</dbReference>
<dbReference type="PANTHER" id="PTHR21649">
    <property type="entry name" value="CHLOROPHYLL A/B BINDING PROTEIN"/>
    <property type="match status" value="1"/>
</dbReference>
<dbReference type="InParanoid" id="C1FD84"/>
<dbReference type="GO" id="GO:0009765">
    <property type="term" value="P:photosynthesis, light harvesting"/>
    <property type="evidence" value="ECO:0007669"/>
    <property type="project" value="InterPro"/>
</dbReference>
<evidence type="ECO:0000256" key="3">
    <source>
        <dbReference type="ARBA" id="ARBA00022531"/>
    </source>
</evidence>
<feature type="binding site" evidence="6">
    <location>
        <position position="81"/>
    </location>
    <ligand>
        <name>chlorophyll a</name>
        <dbReference type="ChEBI" id="CHEBI:58416"/>
        <label>1</label>
    </ligand>
</feature>
<evidence type="ECO:0000313" key="8">
    <source>
        <dbReference type="EMBL" id="ACO68347.1"/>
    </source>
</evidence>
<dbReference type="KEGG" id="mis:MICPUN_104693"/>
<feature type="binding site" evidence="6">
    <location>
        <position position="109"/>
    </location>
    <ligand>
        <name>chlorophyll a</name>
        <dbReference type="ChEBI" id="CHEBI:58416"/>
        <label>1</label>
    </ligand>
</feature>
<feature type="binding site" evidence="6">
    <location>
        <position position="175"/>
    </location>
    <ligand>
        <name>chlorophyll a</name>
        <dbReference type="ChEBI" id="CHEBI:58416"/>
        <label>1</label>
    </ligand>
</feature>